<sequence length="336" mass="35101">MKPLLRAVLVINALIFLAFGVLFLLTPWAALYSALQLVQMQPAFAGQLFGIALIGLSWLAFHAAVDGALTATAAKVSGHVEWLSGVVLLVWLLGLRTPQLESFGQIVSALAGVVLLILGLGSVRLAGAVRRRERAVLAGAASAGRAEKRAAQKRDEIRAATPVPPASTAYRDDRVQPAVVPVAAERRVDPLAGEPVAGEALDVASRPAARAPNATAIDPVTGRAIDPATGRTLDPLARDRATGATFDPATGRTIDPATGRVVEPAIARSIDPATGRTIDPVTGRVVEPSIARNIDPATGRRIDPVIDPATGHTVDPVTGERVEPRLGADPLRPDTR</sequence>
<keyword evidence="2" id="KW-1133">Transmembrane helix</keyword>
<dbReference type="InterPro" id="IPR035915">
    <property type="entry name" value="Plakin_repeat_sf"/>
</dbReference>
<evidence type="ECO:0000313" key="3">
    <source>
        <dbReference type="EMBL" id="SAL12603.1"/>
    </source>
</evidence>
<name>A0A158EYM8_9BURK</name>
<feature type="compositionally biased region" description="Basic and acidic residues" evidence="1">
    <location>
        <begin position="148"/>
        <end position="158"/>
    </location>
</feature>
<keyword evidence="2" id="KW-0472">Membrane</keyword>
<comment type="caution">
    <text evidence="3">The sequence shown here is derived from an EMBL/GenBank/DDBJ whole genome shotgun (WGS) entry which is preliminary data.</text>
</comment>
<evidence type="ECO:0000256" key="1">
    <source>
        <dbReference type="SAM" id="MobiDB-lite"/>
    </source>
</evidence>
<feature type="transmembrane region" description="Helical" evidence="2">
    <location>
        <begin position="106"/>
        <end position="127"/>
    </location>
</feature>
<keyword evidence="4" id="KW-1185">Reference proteome</keyword>
<proteinExistence type="predicted"/>
<feature type="transmembrane region" description="Helical" evidence="2">
    <location>
        <begin position="7"/>
        <end position="31"/>
    </location>
</feature>
<feature type="compositionally biased region" description="Basic and acidic residues" evidence="1">
    <location>
        <begin position="318"/>
        <end position="336"/>
    </location>
</feature>
<keyword evidence="2" id="KW-0812">Transmembrane</keyword>
<feature type="transmembrane region" description="Helical" evidence="2">
    <location>
        <begin position="43"/>
        <end position="64"/>
    </location>
</feature>
<feature type="transmembrane region" description="Helical" evidence="2">
    <location>
        <begin position="76"/>
        <end position="94"/>
    </location>
</feature>
<evidence type="ECO:0000256" key="2">
    <source>
        <dbReference type="SAM" id="Phobius"/>
    </source>
</evidence>
<accession>A0A158EYM8</accession>
<reference evidence="3" key="1">
    <citation type="submission" date="2016-01" db="EMBL/GenBank/DDBJ databases">
        <authorList>
            <person name="Peeters C."/>
        </authorList>
    </citation>
    <scope>NUCLEOTIDE SEQUENCE [LARGE SCALE GENOMIC DNA]</scope>
    <source>
        <strain evidence="3">LMG 22940</strain>
    </source>
</reference>
<dbReference type="EMBL" id="FCON02000001">
    <property type="protein sequence ID" value="SAL12603.1"/>
    <property type="molecule type" value="Genomic_DNA"/>
</dbReference>
<feature type="region of interest" description="Disordered" evidence="1">
    <location>
        <begin position="296"/>
        <end position="336"/>
    </location>
</feature>
<gene>
    <name evidence="3" type="ORF">AWB68_00117</name>
</gene>
<dbReference type="Proteomes" id="UP000054770">
    <property type="component" value="Unassembled WGS sequence"/>
</dbReference>
<evidence type="ECO:0008006" key="5">
    <source>
        <dbReference type="Google" id="ProtNLM"/>
    </source>
</evidence>
<dbReference type="SUPFAM" id="SSF75399">
    <property type="entry name" value="Plakin repeat"/>
    <property type="match status" value="1"/>
</dbReference>
<feature type="region of interest" description="Disordered" evidence="1">
    <location>
        <begin position="148"/>
        <end position="172"/>
    </location>
</feature>
<dbReference type="AlphaFoldDB" id="A0A158EYM8"/>
<organism evidence="3 4">
    <name type="scientific">Caballeronia choica</name>
    <dbReference type="NCBI Taxonomy" id="326476"/>
    <lineage>
        <taxon>Bacteria</taxon>
        <taxon>Pseudomonadati</taxon>
        <taxon>Pseudomonadota</taxon>
        <taxon>Betaproteobacteria</taxon>
        <taxon>Burkholderiales</taxon>
        <taxon>Burkholderiaceae</taxon>
        <taxon>Caballeronia</taxon>
    </lineage>
</organism>
<dbReference type="RefSeq" id="WP_235028134.1">
    <property type="nucleotide sequence ID" value="NZ_FCON02000001.1"/>
</dbReference>
<evidence type="ECO:0000313" key="4">
    <source>
        <dbReference type="Proteomes" id="UP000054770"/>
    </source>
</evidence>
<protein>
    <recommendedName>
        <fullName evidence="5">Transmembrane protein</fullName>
    </recommendedName>
</protein>